<dbReference type="CDD" id="cd01895">
    <property type="entry name" value="EngA2"/>
    <property type="match status" value="1"/>
</dbReference>
<evidence type="ECO:0000256" key="3">
    <source>
        <dbReference type="ARBA" id="ARBA00022517"/>
    </source>
</evidence>
<dbReference type="Pfam" id="PF14714">
    <property type="entry name" value="KH_dom-like"/>
    <property type="match status" value="1"/>
</dbReference>
<feature type="binding site" evidence="8">
    <location>
        <begin position="198"/>
        <end position="205"/>
    </location>
    <ligand>
        <name>GTP</name>
        <dbReference type="ChEBI" id="CHEBI:37565"/>
        <label>2</label>
    </ligand>
</feature>
<feature type="domain" description="EngA-type G" evidence="11">
    <location>
        <begin position="192"/>
        <end position="365"/>
    </location>
</feature>
<evidence type="ECO:0000256" key="4">
    <source>
        <dbReference type="ARBA" id="ARBA00022737"/>
    </source>
</evidence>
<dbReference type="InterPro" id="IPR032859">
    <property type="entry name" value="KH_dom-like"/>
</dbReference>
<sequence length="465" mass="52880">MTPVVALIGRSNVGKSTLFNLITRTKDAIVADFSGLTIDRKYGETEIKGTKFIFIDTAGINCTDCFLKSYSNSQSLLAIKEADIIFFIVDAKTGLMQIDKDITSYLRSNSKKTYLIINKTDGIDINEIISDFSYLGFSEEYFIVLHNNSIIRSIEQCLLTFLKLEKRKKTLKSKSEITTIKYEKDNIKHSFIKLAIVGRPNVGKSTLINCILKKERVVVSDVPGTTRDSIYISTEYDSKKYILIDTAGVRKRSKVTKSIEKFSIVKTLDAIKNSNVVLLLIDAAEGVSNQDLLLLNFILNSGRSLVIAINKFDSINFINRKHFKDNLKLHLNFINFVRIHFISALHGKGLKNLFMSIQEAYRSSIRSFDTSLLTRIMKTAEEKQQLPFINGKRAKMKYAHLGGCNPPIVVIHGNKLSILPNNYKRYLKNYFIHALNIFGTPIILKFKDSKNPYLDKNIVLKQHKY</sequence>
<dbReference type="CDD" id="cd01894">
    <property type="entry name" value="EngA1"/>
    <property type="match status" value="1"/>
</dbReference>
<dbReference type="PANTHER" id="PTHR43834">
    <property type="entry name" value="GTPASE DER"/>
    <property type="match status" value="1"/>
</dbReference>
<feature type="binding site" evidence="8">
    <location>
        <begin position="9"/>
        <end position="16"/>
    </location>
    <ligand>
        <name>GTP</name>
        <dbReference type="ChEBI" id="CHEBI:37565"/>
        <label>1</label>
    </ligand>
</feature>
<accession>A0A0M6W810</accession>
<feature type="binding site" evidence="8">
    <location>
        <begin position="245"/>
        <end position="249"/>
    </location>
    <ligand>
        <name>GTP</name>
        <dbReference type="ChEBI" id="CHEBI:37565"/>
        <label>2</label>
    </ligand>
</feature>
<dbReference type="SUPFAM" id="SSF52540">
    <property type="entry name" value="P-loop containing nucleoside triphosphate hydrolases"/>
    <property type="match status" value="2"/>
</dbReference>
<evidence type="ECO:0000256" key="1">
    <source>
        <dbReference type="ARBA" id="ARBA00008279"/>
    </source>
</evidence>
<dbReference type="Gene3D" id="3.40.50.300">
    <property type="entry name" value="P-loop containing nucleotide triphosphate hydrolases"/>
    <property type="match status" value="2"/>
</dbReference>
<gene>
    <name evidence="8 12" type="primary">der</name>
    <name evidence="12" type="ORF">SOFFGTOCOR_0091</name>
</gene>
<dbReference type="PRINTS" id="PR00326">
    <property type="entry name" value="GTP1OBG"/>
</dbReference>
<organism evidence="12 13">
    <name type="scientific">Candidatus Providencia siddallii</name>
    <dbReference type="NCBI Taxonomy" id="1715285"/>
    <lineage>
        <taxon>Bacteria</taxon>
        <taxon>Pseudomonadati</taxon>
        <taxon>Pseudomonadota</taxon>
        <taxon>Gammaproteobacteria</taxon>
        <taxon>Enterobacterales</taxon>
        <taxon>Morganellaceae</taxon>
        <taxon>Providencia</taxon>
    </lineage>
</organism>
<evidence type="ECO:0000313" key="12">
    <source>
        <dbReference type="EMBL" id="CRK85536.1"/>
    </source>
</evidence>
<dbReference type="EMBL" id="CVRF01000001">
    <property type="protein sequence ID" value="CRK85536.1"/>
    <property type="molecule type" value="Genomic_DNA"/>
</dbReference>
<dbReference type="GO" id="GO:0005525">
    <property type="term" value="F:GTP binding"/>
    <property type="evidence" value="ECO:0007669"/>
    <property type="project" value="UniProtKB-UniRule"/>
</dbReference>
<proteinExistence type="inferred from homology"/>
<evidence type="ECO:0000313" key="13">
    <source>
        <dbReference type="Proteomes" id="UP000242301"/>
    </source>
</evidence>
<keyword evidence="3 8" id="KW-0690">Ribosome biogenesis</keyword>
<dbReference type="Pfam" id="PF01926">
    <property type="entry name" value="MMR_HSR1"/>
    <property type="match status" value="2"/>
</dbReference>
<feature type="binding site" evidence="8">
    <location>
        <begin position="56"/>
        <end position="60"/>
    </location>
    <ligand>
        <name>GTP</name>
        <dbReference type="ChEBI" id="CHEBI:37565"/>
        <label>1</label>
    </ligand>
</feature>
<comment type="similarity">
    <text evidence="1 8 9 10">Belongs to the TRAFAC class TrmE-Era-EngA-EngB-Septin-like GTPase superfamily. EngA (Der) GTPase family.</text>
</comment>
<dbReference type="InterPro" id="IPR005225">
    <property type="entry name" value="Small_GTP-bd"/>
</dbReference>
<keyword evidence="4 10" id="KW-0677">Repeat</keyword>
<dbReference type="GO" id="GO:0042254">
    <property type="term" value="P:ribosome biogenesis"/>
    <property type="evidence" value="ECO:0007669"/>
    <property type="project" value="UniProtKB-KW"/>
</dbReference>
<dbReference type="FunFam" id="3.30.300.20:FF:000004">
    <property type="entry name" value="GTPase Der"/>
    <property type="match status" value="1"/>
</dbReference>
<dbReference type="InterPro" id="IPR006073">
    <property type="entry name" value="GTP-bd"/>
</dbReference>
<dbReference type="STRING" id="1715285.SOFFGTOCOR_0091"/>
<dbReference type="PIRSF" id="PIRSF006485">
    <property type="entry name" value="GTP-binding_EngA"/>
    <property type="match status" value="1"/>
</dbReference>
<evidence type="ECO:0000259" key="11">
    <source>
        <dbReference type="PROSITE" id="PS51712"/>
    </source>
</evidence>
<dbReference type="FunFam" id="3.40.50.300:FF:000040">
    <property type="entry name" value="GTPase Der"/>
    <property type="match status" value="1"/>
</dbReference>
<dbReference type="InterPro" id="IPR031166">
    <property type="entry name" value="G_ENGA"/>
</dbReference>
<comment type="subunit">
    <text evidence="8">Associates with the 50S ribosomal subunit.</text>
</comment>
<keyword evidence="6 8" id="KW-0342">GTP-binding</keyword>
<protein>
    <recommendedName>
        <fullName evidence="2 8">GTPase Der</fullName>
    </recommendedName>
    <alternativeName>
        <fullName evidence="7 8">GTP-binding protein EngA</fullName>
    </alternativeName>
</protein>
<evidence type="ECO:0000256" key="5">
    <source>
        <dbReference type="ARBA" id="ARBA00022741"/>
    </source>
</evidence>
<name>A0A0M6W810_9GAMM</name>
<feature type="binding site" evidence="8">
    <location>
        <begin position="118"/>
        <end position="121"/>
    </location>
    <ligand>
        <name>GTP</name>
        <dbReference type="ChEBI" id="CHEBI:37565"/>
        <label>1</label>
    </ligand>
</feature>
<feature type="binding site" evidence="8">
    <location>
        <begin position="310"/>
        <end position="313"/>
    </location>
    <ligand>
        <name>GTP</name>
        <dbReference type="ChEBI" id="CHEBI:37565"/>
        <label>2</label>
    </ligand>
</feature>
<evidence type="ECO:0000256" key="7">
    <source>
        <dbReference type="ARBA" id="ARBA00032345"/>
    </source>
</evidence>
<dbReference type="InterPro" id="IPR016484">
    <property type="entry name" value="GTPase_Der"/>
</dbReference>
<keyword evidence="13" id="KW-1185">Reference proteome</keyword>
<evidence type="ECO:0000256" key="2">
    <source>
        <dbReference type="ARBA" id="ARBA00020953"/>
    </source>
</evidence>
<comment type="function">
    <text evidence="8 10">GTPase that plays an essential role in the late steps of ribosome biogenesis.</text>
</comment>
<dbReference type="Proteomes" id="UP000242301">
    <property type="component" value="Unassembled WGS sequence"/>
</dbReference>
<dbReference type="AlphaFoldDB" id="A0A0M6W810"/>
<dbReference type="GO" id="GO:0043022">
    <property type="term" value="F:ribosome binding"/>
    <property type="evidence" value="ECO:0007669"/>
    <property type="project" value="TreeGrafter"/>
</dbReference>
<dbReference type="NCBIfam" id="TIGR00231">
    <property type="entry name" value="small_GTP"/>
    <property type="match status" value="2"/>
</dbReference>
<dbReference type="NCBIfam" id="TIGR03594">
    <property type="entry name" value="GTPase_EngA"/>
    <property type="match status" value="1"/>
</dbReference>
<dbReference type="InterPro" id="IPR015946">
    <property type="entry name" value="KH_dom-like_a/b"/>
</dbReference>
<dbReference type="PROSITE" id="PS51712">
    <property type="entry name" value="G_ENGA"/>
    <property type="match status" value="1"/>
</dbReference>
<evidence type="ECO:0000256" key="10">
    <source>
        <dbReference type="RuleBase" id="RU004481"/>
    </source>
</evidence>
<keyword evidence="5 8" id="KW-0547">Nucleotide-binding</keyword>
<dbReference type="Gene3D" id="3.30.300.20">
    <property type="match status" value="1"/>
</dbReference>
<dbReference type="InterPro" id="IPR027417">
    <property type="entry name" value="P-loop_NTPase"/>
</dbReference>
<reference evidence="13" key="1">
    <citation type="submission" date="2015-05" db="EMBL/GenBank/DDBJ databases">
        <authorList>
            <person name="Manzano-Marin A."/>
        </authorList>
    </citation>
    <scope>NUCLEOTIDE SEQUENCE [LARGE SCALE GENOMIC DNA]</scope>
    <source>
        <strain evidence="13">officinalis</strain>
    </source>
</reference>
<evidence type="ECO:0000256" key="9">
    <source>
        <dbReference type="PROSITE-ProRule" id="PRU01049"/>
    </source>
</evidence>
<evidence type="ECO:0000256" key="8">
    <source>
        <dbReference type="HAMAP-Rule" id="MF_00195"/>
    </source>
</evidence>
<dbReference type="HAMAP" id="MF_00195">
    <property type="entry name" value="GTPase_Der"/>
    <property type="match status" value="1"/>
</dbReference>
<dbReference type="PANTHER" id="PTHR43834:SF6">
    <property type="entry name" value="GTPASE DER"/>
    <property type="match status" value="1"/>
</dbReference>
<evidence type="ECO:0000256" key="6">
    <source>
        <dbReference type="ARBA" id="ARBA00023134"/>
    </source>
</evidence>